<dbReference type="GO" id="GO:0006508">
    <property type="term" value="P:proteolysis"/>
    <property type="evidence" value="ECO:0007669"/>
    <property type="project" value="UniProtKB-KW"/>
</dbReference>
<evidence type="ECO:0000256" key="8">
    <source>
        <dbReference type="SAM" id="SignalP"/>
    </source>
</evidence>
<dbReference type="CDD" id="cd03876">
    <property type="entry name" value="M28_SGAP_like"/>
    <property type="match status" value="1"/>
</dbReference>
<dbReference type="AlphaFoldDB" id="A0A7W7CJU5"/>
<evidence type="ECO:0000256" key="3">
    <source>
        <dbReference type="ARBA" id="ARBA00022723"/>
    </source>
</evidence>
<dbReference type="SUPFAM" id="SSF53187">
    <property type="entry name" value="Zn-dependent exopeptidases"/>
    <property type="match status" value="1"/>
</dbReference>
<evidence type="ECO:0000313" key="11">
    <source>
        <dbReference type="Proteomes" id="UP000533598"/>
    </source>
</evidence>
<keyword evidence="11" id="KW-1185">Reference proteome</keyword>
<keyword evidence="10" id="KW-0031">Aminopeptidase</keyword>
<dbReference type="EMBL" id="JACHMH010000001">
    <property type="protein sequence ID" value="MBB4681106.1"/>
    <property type="molecule type" value="Genomic_DNA"/>
</dbReference>
<feature type="signal peptide" evidence="8">
    <location>
        <begin position="1"/>
        <end position="22"/>
    </location>
</feature>
<keyword evidence="2" id="KW-0645">Protease</keyword>
<evidence type="ECO:0000256" key="7">
    <source>
        <dbReference type="SAM" id="MobiDB-lite"/>
    </source>
</evidence>
<evidence type="ECO:0000256" key="6">
    <source>
        <dbReference type="ARBA" id="ARBA00022833"/>
    </source>
</evidence>
<comment type="similarity">
    <text evidence="1">Belongs to the peptidase M28 family. M28A subfamily.</text>
</comment>
<dbReference type="Gene3D" id="3.40.630.10">
    <property type="entry name" value="Zn peptidases"/>
    <property type="match status" value="1"/>
</dbReference>
<dbReference type="PANTHER" id="PTHR12147:SF26">
    <property type="entry name" value="PEPTIDASE M28 DOMAIN-CONTAINING PROTEIN"/>
    <property type="match status" value="1"/>
</dbReference>
<evidence type="ECO:0000256" key="2">
    <source>
        <dbReference type="ARBA" id="ARBA00022670"/>
    </source>
</evidence>
<dbReference type="InterPro" id="IPR007484">
    <property type="entry name" value="Peptidase_M28"/>
</dbReference>
<keyword evidence="4 8" id="KW-0732">Signal</keyword>
<comment type="caution">
    <text evidence="10">The sequence shown here is derived from an EMBL/GenBank/DDBJ whole genome shotgun (WGS) entry which is preliminary data.</text>
</comment>
<organism evidence="10 11">
    <name type="scientific">Crossiella cryophila</name>
    <dbReference type="NCBI Taxonomy" id="43355"/>
    <lineage>
        <taxon>Bacteria</taxon>
        <taxon>Bacillati</taxon>
        <taxon>Actinomycetota</taxon>
        <taxon>Actinomycetes</taxon>
        <taxon>Pseudonocardiales</taxon>
        <taxon>Pseudonocardiaceae</taxon>
        <taxon>Crossiella</taxon>
    </lineage>
</organism>
<keyword evidence="3" id="KW-0479">Metal-binding</keyword>
<protein>
    <submittedName>
        <fullName evidence="10">Aminopeptidase S</fullName>
        <ecNumber evidence="10">3.4.11.24</ecNumber>
    </submittedName>
</protein>
<feature type="chain" id="PRO_5038423312" evidence="8">
    <location>
        <begin position="23"/>
        <end position="394"/>
    </location>
</feature>
<gene>
    <name evidence="10" type="ORF">HNR67_007224</name>
</gene>
<dbReference type="GO" id="GO:0046872">
    <property type="term" value="F:metal ion binding"/>
    <property type="evidence" value="ECO:0007669"/>
    <property type="project" value="UniProtKB-KW"/>
</dbReference>
<dbReference type="InterPro" id="IPR045175">
    <property type="entry name" value="M28_fam"/>
</dbReference>
<feature type="region of interest" description="Disordered" evidence="7">
    <location>
        <begin position="71"/>
        <end position="93"/>
    </location>
</feature>
<feature type="domain" description="Peptidase M28" evidence="9">
    <location>
        <begin position="178"/>
        <end position="388"/>
    </location>
</feature>
<dbReference type="PANTHER" id="PTHR12147">
    <property type="entry name" value="METALLOPEPTIDASE M28 FAMILY MEMBER"/>
    <property type="match status" value="1"/>
</dbReference>
<name>A0A7W7CJU5_9PSEU</name>
<keyword evidence="5 10" id="KW-0378">Hydrolase</keyword>
<dbReference type="Proteomes" id="UP000533598">
    <property type="component" value="Unassembled WGS sequence"/>
</dbReference>
<evidence type="ECO:0000256" key="4">
    <source>
        <dbReference type="ARBA" id="ARBA00022729"/>
    </source>
</evidence>
<keyword evidence="6" id="KW-0862">Zinc</keyword>
<dbReference type="RefSeq" id="WP_185007432.1">
    <property type="nucleotide sequence ID" value="NZ_BAAAUI010000054.1"/>
</dbReference>
<evidence type="ECO:0000256" key="5">
    <source>
        <dbReference type="ARBA" id="ARBA00022801"/>
    </source>
</evidence>
<evidence type="ECO:0000256" key="1">
    <source>
        <dbReference type="ARBA" id="ARBA00005957"/>
    </source>
</evidence>
<evidence type="ECO:0000259" key="9">
    <source>
        <dbReference type="Pfam" id="PF04389"/>
    </source>
</evidence>
<dbReference type="GO" id="GO:0008235">
    <property type="term" value="F:metalloexopeptidase activity"/>
    <property type="evidence" value="ECO:0007669"/>
    <property type="project" value="InterPro"/>
</dbReference>
<dbReference type="InterPro" id="IPR041756">
    <property type="entry name" value="M28_SGAP-like"/>
</dbReference>
<proteinExistence type="inferred from homology"/>
<accession>A0A7W7CJU5</accession>
<dbReference type="EC" id="3.4.11.24" evidence="10"/>
<reference evidence="10 11" key="1">
    <citation type="submission" date="2020-08" db="EMBL/GenBank/DDBJ databases">
        <title>Sequencing the genomes of 1000 actinobacteria strains.</title>
        <authorList>
            <person name="Klenk H.-P."/>
        </authorList>
    </citation>
    <scope>NUCLEOTIDE SEQUENCE [LARGE SCALE GENOMIC DNA]</scope>
    <source>
        <strain evidence="10 11">DSM 44230</strain>
    </source>
</reference>
<dbReference type="GO" id="GO:0004177">
    <property type="term" value="F:aminopeptidase activity"/>
    <property type="evidence" value="ECO:0007669"/>
    <property type="project" value="UniProtKB-KW"/>
</dbReference>
<dbReference type="Pfam" id="PF04389">
    <property type="entry name" value="Peptidase_M28"/>
    <property type="match status" value="1"/>
</dbReference>
<dbReference type="FunFam" id="3.40.630.10:FF:000066">
    <property type="entry name" value="M28 family peptidase"/>
    <property type="match status" value="1"/>
</dbReference>
<sequence>MRRLLLAATATALLLPATPATATARPAINPGTAAVLPAATLATTAVRIGTTPRIASDRIAATLAAATSRSAATPGIASSQTTATPDTSATPALATPRIPADATVAHGASAPAAPDIPVAAVQRHLARFDAIAAANGGNRAHGRPGYRASIDHLKSIVDTAGFRTTLQPFTYRGATGWNLIADWPGGDESDVLLTGAHLDSVTTAPGVNDNGSGSAAILEVALAVAREKPAVKRHLRFAWWGAEELWMIGSAHYVNTLPAAERAKIKSYLNVDMIGSVNTAYFVLDGDRYPAGSLAIERALKEYYARIGVPVEDLDMGGRGDHASFTRYNIPVGGPFTGAEGRKTAAQARKWGGTAGAPYDPCYHRACDTARNIDVTALDRNTDAVAHAVWSLSG</sequence>
<evidence type="ECO:0000313" key="10">
    <source>
        <dbReference type="EMBL" id="MBB4681106.1"/>
    </source>
</evidence>